<evidence type="ECO:0000313" key="2">
    <source>
        <dbReference type="Proteomes" id="UP000015104"/>
    </source>
</evidence>
<proteinExistence type="predicted"/>
<reference evidence="1" key="2">
    <citation type="submission" date="2015-06" db="UniProtKB">
        <authorList>
            <consortium name="EnsemblMetazoa"/>
        </authorList>
    </citation>
    <scope>IDENTIFICATION</scope>
</reference>
<name>T1KBT7_TETUR</name>
<keyword evidence="2" id="KW-1185">Reference proteome</keyword>
<dbReference type="Proteomes" id="UP000015104">
    <property type="component" value="Unassembled WGS sequence"/>
</dbReference>
<dbReference type="EMBL" id="CAEY01001955">
    <property type="status" value="NOT_ANNOTATED_CDS"/>
    <property type="molecule type" value="Genomic_DNA"/>
</dbReference>
<dbReference type="HOGENOM" id="CLU_2041027_0_0_1"/>
<protein>
    <submittedName>
        <fullName evidence="1">Uncharacterized protein</fullName>
    </submittedName>
</protein>
<organism evidence="1 2">
    <name type="scientific">Tetranychus urticae</name>
    <name type="common">Two-spotted spider mite</name>
    <dbReference type="NCBI Taxonomy" id="32264"/>
    <lineage>
        <taxon>Eukaryota</taxon>
        <taxon>Metazoa</taxon>
        <taxon>Ecdysozoa</taxon>
        <taxon>Arthropoda</taxon>
        <taxon>Chelicerata</taxon>
        <taxon>Arachnida</taxon>
        <taxon>Acari</taxon>
        <taxon>Acariformes</taxon>
        <taxon>Trombidiformes</taxon>
        <taxon>Prostigmata</taxon>
        <taxon>Eleutherengona</taxon>
        <taxon>Raphignathae</taxon>
        <taxon>Tetranychoidea</taxon>
        <taxon>Tetranychidae</taxon>
        <taxon>Tetranychus</taxon>
    </lineage>
</organism>
<sequence length="121" mass="13935">MLHLYFYLVTIYKTLNGQQFNSCPARRLSQSFNLKIGNVAITPKHSLLTDWAVLQLQNLNDLELLGSKMAAYGWNHSKNEFNKKLFWLKMARSSWLDPIRAVKLSAWLGFLSKRLVSGFAT</sequence>
<accession>T1KBT7</accession>
<reference evidence="2" key="1">
    <citation type="submission" date="2011-08" db="EMBL/GenBank/DDBJ databases">
        <authorList>
            <person name="Rombauts S."/>
        </authorList>
    </citation>
    <scope>NUCLEOTIDE SEQUENCE</scope>
    <source>
        <strain evidence="2">London</strain>
    </source>
</reference>
<evidence type="ECO:0000313" key="1">
    <source>
        <dbReference type="EnsemblMetazoa" id="tetur08g05240.1"/>
    </source>
</evidence>
<dbReference type="AlphaFoldDB" id="T1KBT7"/>
<dbReference type="EnsemblMetazoa" id="tetur08g05240.1">
    <property type="protein sequence ID" value="tetur08g05240.1"/>
    <property type="gene ID" value="tetur08g05240"/>
</dbReference>